<proteinExistence type="predicted"/>
<dbReference type="AlphaFoldDB" id="A0AAN9J7W5"/>
<dbReference type="Pfam" id="PF00300">
    <property type="entry name" value="His_Phos_1"/>
    <property type="match status" value="2"/>
</dbReference>
<dbReference type="Gene3D" id="3.40.50.1240">
    <property type="entry name" value="Phosphoglycerate mutase-like"/>
    <property type="match status" value="1"/>
</dbReference>
<evidence type="ECO:0000313" key="2">
    <source>
        <dbReference type="Proteomes" id="UP001359559"/>
    </source>
</evidence>
<dbReference type="CDD" id="cd07067">
    <property type="entry name" value="HP_PGM_like"/>
    <property type="match status" value="1"/>
</dbReference>
<dbReference type="Proteomes" id="UP001359559">
    <property type="component" value="Unassembled WGS sequence"/>
</dbReference>
<keyword evidence="2" id="KW-1185">Reference proteome</keyword>
<dbReference type="InterPro" id="IPR029033">
    <property type="entry name" value="His_PPase_superfam"/>
</dbReference>
<dbReference type="InterPro" id="IPR051710">
    <property type="entry name" value="Phosphatase_SH3-domain"/>
</dbReference>
<dbReference type="PANTHER" id="PTHR16469:SF49">
    <property type="entry name" value="PHOSPHOGLYCERATE MUTASE FAMILY PROTEIN"/>
    <property type="match status" value="1"/>
</dbReference>
<evidence type="ECO:0000313" key="1">
    <source>
        <dbReference type="EMBL" id="KAK7293261.1"/>
    </source>
</evidence>
<name>A0AAN9J7W5_CLITE</name>
<accession>A0AAN9J7W5</accession>
<protein>
    <submittedName>
        <fullName evidence="1">Uncharacterized protein</fullName>
    </submittedName>
</protein>
<dbReference type="FunFam" id="3.40.50.1240:FF:000039">
    <property type="entry name" value="Phosphoglycerate mutase family protein"/>
    <property type="match status" value="1"/>
</dbReference>
<dbReference type="EMBL" id="JAYKXN010000004">
    <property type="protein sequence ID" value="KAK7293261.1"/>
    <property type="molecule type" value="Genomic_DNA"/>
</dbReference>
<sequence>MLQSRLFRLCSVRARCSQQASILQESNKQHVMLPGCRTTGFPSLSTDSVKMDCRENLRPFSYQNVVVMRHGDRLDNFDRSWASTAARPWDPPLAQQGRVRAFQTGSRLRQSLGFPIHRIFVSPFLRCVQTAAEVVAALSAVDEGFGTITGDGVTIDPSKVKVSIEYGLCEMMNREAIRLNVAPKDGKWGFDIAESEAMLPAGTVDKNVQRVYKELPQWEESNMQTRARYQQVIKHLADQHPTENLLLVTHGEGVGVALSSFKKKAAANEVDYCGYVELSRPIFKKELSFTSGEFDLLAHSGQTGVTYILPPTWRNDTSQTSP</sequence>
<dbReference type="SUPFAM" id="SSF53254">
    <property type="entry name" value="Phosphoglycerate mutase-like"/>
    <property type="match status" value="1"/>
</dbReference>
<reference evidence="1 2" key="1">
    <citation type="submission" date="2024-01" db="EMBL/GenBank/DDBJ databases">
        <title>The genomes of 5 underutilized Papilionoideae crops provide insights into root nodulation and disease resistance.</title>
        <authorList>
            <person name="Yuan L."/>
        </authorList>
    </citation>
    <scope>NUCLEOTIDE SEQUENCE [LARGE SCALE GENOMIC DNA]</scope>
    <source>
        <strain evidence="1">LY-2023</strain>
        <tissue evidence="1">Leaf</tissue>
    </source>
</reference>
<dbReference type="PANTHER" id="PTHR16469">
    <property type="entry name" value="UBIQUITIN-ASSOCIATED AND SH3 DOMAIN-CONTAINING BA-RELATED"/>
    <property type="match status" value="1"/>
</dbReference>
<comment type="caution">
    <text evidence="1">The sequence shown here is derived from an EMBL/GenBank/DDBJ whole genome shotgun (WGS) entry which is preliminary data.</text>
</comment>
<dbReference type="InterPro" id="IPR013078">
    <property type="entry name" value="His_Pase_superF_clade-1"/>
</dbReference>
<gene>
    <name evidence="1" type="ORF">RJT34_16124</name>
</gene>
<organism evidence="1 2">
    <name type="scientific">Clitoria ternatea</name>
    <name type="common">Butterfly pea</name>
    <dbReference type="NCBI Taxonomy" id="43366"/>
    <lineage>
        <taxon>Eukaryota</taxon>
        <taxon>Viridiplantae</taxon>
        <taxon>Streptophyta</taxon>
        <taxon>Embryophyta</taxon>
        <taxon>Tracheophyta</taxon>
        <taxon>Spermatophyta</taxon>
        <taxon>Magnoliopsida</taxon>
        <taxon>eudicotyledons</taxon>
        <taxon>Gunneridae</taxon>
        <taxon>Pentapetalae</taxon>
        <taxon>rosids</taxon>
        <taxon>fabids</taxon>
        <taxon>Fabales</taxon>
        <taxon>Fabaceae</taxon>
        <taxon>Papilionoideae</taxon>
        <taxon>50 kb inversion clade</taxon>
        <taxon>NPAAA clade</taxon>
        <taxon>indigoferoid/millettioid clade</taxon>
        <taxon>Phaseoleae</taxon>
        <taxon>Clitoria</taxon>
    </lineage>
</organism>